<evidence type="ECO:0000313" key="3">
    <source>
        <dbReference type="Proteomes" id="UP000030755"/>
    </source>
</evidence>
<dbReference type="EMBL" id="ML004995">
    <property type="protein sequence ID" value="RKP21043.1"/>
    <property type="molecule type" value="Genomic_DNA"/>
</dbReference>
<reference evidence="2" key="3">
    <citation type="submission" date="2018-08" db="EMBL/GenBank/DDBJ databases">
        <title>Leveraging single-cell genomics to expand the Fungal Tree of Life.</title>
        <authorList>
            <consortium name="DOE Joint Genome Institute"/>
            <person name="Ahrendt S.R."/>
            <person name="Quandt C.A."/>
            <person name="Ciobanu D."/>
            <person name="Clum A."/>
            <person name="Salamov A."/>
            <person name="Andreopoulos B."/>
            <person name="Cheng J.-F."/>
            <person name="Woyke T."/>
            <person name="Pelin A."/>
            <person name="Henrissat B."/>
            <person name="Reynolds N."/>
            <person name="Benny G.L."/>
            <person name="Smith M.E."/>
            <person name="James T.Y."/>
            <person name="Grigoriev I.V."/>
        </authorList>
    </citation>
    <scope>NUCLEOTIDE SEQUENCE</scope>
    <source>
        <strain evidence="2">CSF55</strain>
    </source>
</reference>
<accession>A0A075APZ5</accession>
<sequence>MPKRLLYNEIIQSSNAVEDSSNYLYLIPWLKKKAKYFQSKRTSKYVRKLGNISLRLTEFLLKDPETLIKEWNMKNFEKTDFL</sequence>
<evidence type="ECO:0000313" key="2">
    <source>
        <dbReference type="EMBL" id="RKP21043.1"/>
    </source>
</evidence>
<dbReference type="AlphaFoldDB" id="A0A075APZ5"/>
<name>A0A075APZ5_ROZAC</name>
<dbReference type="Proteomes" id="UP000281549">
    <property type="component" value="Unassembled WGS sequence"/>
</dbReference>
<keyword evidence="3" id="KW-1185">Reference proteome</keyword>
<protein>
    <submittedName>
        <fullName evidence="1">Uncharacterized protein</fullName>
    </submittedName>
</protein>
<reference evidence="1 3" key="1">
    <citation type="journal article" date="2013" name="Curr. Biol.">
        <title>Shared signatures of parasitism and phylogenomics unite Cryptomycota and microsporidia.</title>
        <authorList>
            <person name="James T.Y."/>
            <person name="Pelin A."/>
            <person name="Bonen L."/>
            <person name="Ahrendt S."/>
            <person name="Sain D."/>
            <person name="Corradi N."/>
            <person name="Stajich J.E."/>
        </authorList>
    </citation>
    <scope>NUCLEOTIDE SEQUENCE [LARGE SCALE GENOMIC DNA]</scope>
    <source>
        <strain evidence="1 3">CSF55</strain>
        <strain evidence="1 3">CSF55</strain>
    </source>
</reference>
<reference evidence="4" key="2">
    <citation type="journal article" date="2018" name="Nat. Microbiol.">
        <title>Leveraging single-cell genomics to expand the fungal tree of life.</title>
        <authorList>
            <person name="Ahrendt S.R."/>
            <person name="Quandt C.A."/>
            <person name="Ciobanu D."/>
            <person name="Clum A."/>
            <person name="Salamov A."/>
            <person name="Andreopoulos B."/>
            <person name="Cheng J.F."/>
            <person name="Woyke T."/>
            <person name="Pelin A."/>
            <person name="Henrissat B."/>
            <person name="Reynolds N.K."/>
            <person name="Benny G.L."/>
            <person name="Smith M.E."/>
            <person name="James T.Y."/>
            <person name="Grigoriev I.V."/>
        </authorList>
    </citation>
    <scope>NUCLEOTIDE SEQUENCE [LARGE SCALE GENOMIC DNA]</scope>
    <source>
        <strain evidence="4">CSF55</strain>
    </source>
</reference>
<proteinExistence type="predicted"/>
<evidence type="ECO:0000313" key="4">
    <source>
        <dbReference type="Proteomes" id="UP000281549"/>
    </source>
</evidence>
<evidence type="ECO:0000313" key="1">
    <source>
        <dbReference type="EMBL" id="EPZ32301.1"/>
    </source>
</evidence>
<organism evidence="1 3">
    <name type="scientific">Rozella allomycis (strain CSF55)</name>
    <dbReference type="NCBI Taxonomy" id="988480"/>
    <lineage>
        <taxon>Eukaryota</taxon>
        <taxon>Fungi</taxon>
        <taxon>Fungi incertae sedis</taxon>
        <taxon>Cryptomycota</taxon>
        <taxon>Cryptomycota incertae sedis</taxon>
        <taxon>Rozella</taxon>
    </lineage>
</organism>
<gene>
    <name evidence="1" type="ORF">O9G_002141</name>
    <name evidence="2" type="ORF">ROZALSC1DRAFT_27519</name>
</gene>
<dbReference type="Proteomes" id="UP000030755">
    <property type="component" value="Unassembled WGS sequence"/>
</dbReference>
<dbReference type="EMBL" id="KE561161">
    <property type="protein sequence ID" value="EPZ32301.1"/>
    <property type="molecule type" value="Genomic_DNA"/>
</dbReference>
<dbReference type="HOGENOM" id="CLU_2559596_0_0_1"/>